<proteinExistence type="predicted"/>
<dbReference type="EMBL" id="CP049056">
    <property type="protein sequence ID" value="QIE55778.1"/>
    <property type="molecule type" value="Genomic_DNA"/>
</dbReference>
<reference evidence="1 2" key="1">
    <citation type="submission" date="2020-02" db="EMBL/GenBank/DDBJ databases">
        <title>complete genome sequence of Rhodobacteraceae bacterium.</title>
        <authorList>
            <person name="Park J."/>
            <person name="Kim Y.-S."/>
            <person name="Kim K.-H."/>
        </authorList>
    </citation>
    <scope>NUCLEOTIDE SEQUENCE [LARGE SCALE GENOMIC DNA]</scope>
    <source>
        <strain evidence="1 2">RR4-56</strain>
    </source>
</reference>
<dbReference type="AlphaFoldDB" id="A0A7L5BY59"/>
<accession>A0A7L5BY59</accession>
<evidence type="ECO:0000313" key="2">
    <source>
        <dbReference type="Proteomes" id="UP000503336"/>
    </source>
</evidence>
<sequence>MALDDDALSFTNEQGRRARKLFAAVVLAALDDAIKDEKTYGLGKGAEGIARWANSRDGMEVLMNAGIEVNSRTVDGLVAFVKRGVRVSNALSLKDDQDKVAA</sequence>
<dbReference type="InterPro" id="IPR046247">
    <property type="entry name" value="DUF6280"/>
</dbReference>
<dbReference type="RefSeq" id="WP_165098138.1">
    <property type="nucleotide sequence ID" value="NZ_CP049056.1"/>
</dbReference>
<keyword evidence="1" id="KW-0648">Protein biosynthesis</keyword>
<dbReference type="KEGG" id="hdh:G5B40_10135"/>
<keyword evidence="1" id="KW-0251">Elongation factor</keyword>
<evidence type="ECO:0000313" key="1">
    <source>
        <dbReference type="EMBL" id="QIE55778.1"/>
    </source>
</evidence>
<keyword evidence="2" id="KW-1185">Reference proteome</keyword>
<organism evidence="1 2">
    <name type="scientific">Pikeienuella piscinae</name>
    <dbReference type="NCBI Taxonomy" id="2748098"/>
    <lineage>
        <taxon>Bacteria</taxon>
        <taxon>Pseudomonadati</taxon>
        <taxon>Pseudomonadota</taxon>
        <taxon>Alphaproteobacteria</taxon>
        <taxon>Rhodobacterales</taxon>
        <taxon>Paracoccaceae</taxon>
        <taxon>Pikeienuella</taxon>
    </lineage>
</organism>
<dbReference type="Proteomes" id="UP000503336">
    <property type="component" value="Chromosome"/>
</dbReference>
<name>A0A7L5BY59_9RHOB</name>
<dbReference type="Pfam" id="PF19796">
    <property type="entry name" value="DUF6280"/>
    <property type="match status" value="1"/>
</dbReference>
<gene>
    <name evidence="1" type="ORF">G5B40_10135</name>
</gene>
<dbReference type="GO" id="GO:0003746">
    <property type="term" value="F:translation elongation factor activity"/>
    <property type="evidence" value="ECO:0007669"/>
    <property type="project" value="UniProtKB-KW"/>
</dbReference>
<protein>
    <submittedName>
        <fullName evidence="1">Elongation factor P</fullName>
    </submittedName>
</protein>